<proteinExistence type="predicted"/>
<feature type="domain" description="AAA+ ATPase" evidence="2">
    <location>
        <begin position="219"/>
        <end position="608"/>
    </location>
</feature>
<dbReference type="InterPro" id="IPR052934">
    <property type="entry name" value="Methyl-DNA_Rec/Restrict_Enz"/>
</dbReference>
<dbReference type="InterPro" id="IPR003593">
    <property type="entry name" value="AAA+_ATPase"/>
</dbReference>
<gene>
    <name evidence="3" type="ORF">G3572_21785</name>
</gene>
<dbReference type="SMART" id="SM00382">
    <property type="entry name" value="AAA"/>
    <property type="match status" value="1"/>
</dbReference>
<comment type="caution">
    <text evidence="3">The sequence shown here is derived from an EMBL/GenBank/DDBJ whole genome shotgun (WGS) entry which is preliminary data.</text>
</comment>
<protein>
    <submittedName>
        <fullName evidence="3">AAA domain-containing protein</fullName>
    </submittedName>
</protein>
<evidence type="ECO:0000313" key="3">
    <source>
        <dbReference type="EMBL" id="NEX48824.1"/>
    </source>
</evidence>
<reference evidence="3 4" key="1">
    <citation type="submission" date="2020-02" db="EMBL/GenBank/DDBJ databases">
        <title>Rhodobacter algicola sp. nov., isolated from microalga culture.</title>
        <authorList>
            <person name="Park C.-Y."/>
        </authorList>
    </citation>
    <scope>NUCLEOTIDE SEQUENCE [LARGE SCALE GENOMIC DNA]</scope>
    <source>
        <strain evidence="3 4">ETT8</strain>
    </source>
</reference>
<dbReference type="SUPFAM" id="SSF52540">
    <property type="entry name" value="P-loop containing nucleoside triphosphate hydrolases"/>
    <property type="match status" value="1"/>
</dbReference>
<keyword evidence="4" id="KW-1185">Reference proteome</keyword>
<dbReference type="Proteomes" id="UP000481421">
    <property type="component" value="Unassembled WGS sequence"/>
</dbReference>
<feature type="region of interest" description="Disordered" evidence="1">
    <location>
        <begin position="294"/>
        <end position="313"/>
    </location>
</feature>
<dbReference type="EMBL" id="JAAIKE010000024">
    <property type="protein sequence ID" value="NEX48824.1"/>
    <property type="molecule type" value="Genomic_DNA"/>
</dbReference>
<evidence type="ECO:0000256" key="1">
    <source>
        <dbReference type="SAM" id="MobiDB-lite"/>
    </source>
</evidence>
<dbReference type="PANTHER" id="PTHR37291">
    <property type="entry name" value="5-METHYLCYTOSINE-SPECIFIC RESTRICTION ENZYME B"/>
    <property type="match status" value="1"/>
</dbReference>
<dbReference type="InterPro" id="IPR027417">
    <property type="entry name" value="P-loop_NTPase"/>
</dbReference>
<dbReference type="InterPro" id="IPR011704">
    <property type="entry name" value="ATPase_dyneun-rel_AAA"/>
</dbReference>
<evidence type="ECO:0000259" key="2">
    <source>
        <dbReference type="SMART" id="SM00382"/>
    </source>
</evidence>
<accession>A0A6B3RRR3</accession>
<dbReference type="AlphaFoldDB" id="A0A6B3RRR3"/>
<dbReference type="PANTHER" id="PTHR37291:SF1">
    <property type="entry name" value="TYPE IV METHYL-DIRECTED RESTRICTION ENZYME ECOKMCRB SUBUNIT"/>
    <property type="match status" value="1"/>
</dbReference>
<sequence length="728" mass="81935">MIDVQSALWVVSRYRDESTDIERLTVEGAMDAFDRHRDGVERTDIFERFGEPMDYWVLLTRDRPNRVYPTKPIIGFIRKKAEFSGGWGQKYDAASLLHAAGFVIVGETGDALPLPEQYAHVDRGADHVRLCAINYFVEPAREDQQLQVENRVGDLHRLLGPSFTVVAVGDAVSDPVFADTAGITLIGRRGATQSEDDTFTFAFERPRKTEPMTSTEISLPTNLILYGPPGTGKTYHTAFEAVRLCLGEQTSDTMRKNRKAVMEAYRTLVSEGRVEFVTFHQSMSYEEFVEGLRPETGSAGGADPSEGGAQGGGFTLKVKDGLFKRISERARLDAGVAAEGASRLDRKRRIYQLGLTSSGWKSKLDQALVFGRIDWLHGGDTDWSAPEFEEWERIKAVRQVQDPQIKGYSPDVYGTWVIRSEAEIGDFVMLTARTGNVVALGRIVGPYLYEPPTATEPARHSRAVEWMWSSAQGVDREGIYPKPFTSFHPIYSLEPDLIGWDVLEETVFGKDAARPTRSARPHVLIIDEINRANISKVFGELITLLEPDKRLGLENEIRLQLPYSKTLFGVPANLHIIGTMNTADRSIALLDTALRRRFTFRELMPDPSVLPEVVDGIALRRLLQTLNERIEYLFDREHQIGHAYFSACKSRADIEDVLRYKVIPLLAEYFYEDWSRVAAVLGDTAQGRSRFLTARVLPVPDGLGDDDTREPRMRWTPNDRFDLSEFAA</sequence>
<dbReference type="RefSeq" id="WP_164615802.1">
    <property type="nucleotide sequence ID" value="NZ_JAAIKE010000024.1"/>
</dbReference>
<dbReference type="Gene3D" id="3.40.50.300">
    <property type="entry name" value="P-loop containing nucleotide triphosphate hydrolases"/>
    <property type="match status" value="2"/>
</dbReference>
<organism evidence="3 4">
    <name type="scientific">Pseudotabrizicola algicola</name>
    <dbReference type="NCBI Taxonomy" id="2709381"/>
    <lineage>
        <taxon>Bacteria</taxon>
        <taxon>Pseudomonadati</taxon>
        <taxon>Pseudomonadota</taxon>
        <taxon>Alphaproteobacteria</taxon>
        <taxon>Rhodobacterales</taxon>
        <taxon>Paracoccaceae</taxon>
        <taxon>Pseudotabrizicola</taxon>
    </lineage>
</organism>
<dbReference type="Pfam" id="PF07728">
    <property type="entry name" value="AAA_5"/>
    <property type="match status" value="1"/>
</dbReference>
<evidence type="ECO:0000313" key="4">
    <source>
        <dbReference type="Proteomes" id="UP000481421"/>
    </source>
</evidence>
<name>A0A6B3RRR3_9RHOB</name>
<dbReference type="GO" id="GO:0016887">
    <property type="term" value="F:ATP hydrolysis activity"/>
    <property type="evidence" value="ECO:0007669"/>
    <property type="project" value="InterPro"/>
</dbReference>
<dbReference type="GO" id="GO:0005524">
    <property type="term" value="F:ATP binding"/>
    <property type="evidence" value="ECO:0007669"/>
    <property type="project" value="InterPro"/>
</dbReference>